<comment type="similarity">
    <text evidence="2 8">Belongs to the glycosyl hydrolase 5 (cellulase A) family.</text>
</comment>
<keyword evidence="6 8" id="KW-0326">Glycosidase</keyword>
<evidence type="ECO:0000256" key="7">
    <source>
        <dbReference type="ARBA" id="ARBA00023326"/>
    </source>
</evidence>
<dbReference type="InterPro" id="IPR017853">
    <property type="entry name" value="GH"/>
</dbReference>
<evidence type="ECO:0000256" key="3">
    <source>
        <dbReference type="ARBA" id="ARBA00012601"/>
    </source>
</evidence>
<dbReference type="Proteomes" id="UP000007392">
    <property type="component" value="Chromosome"/>
</dbReference>
<evidence type="ECO:0000256" key="9">
    <source>
        <dbReference type="SAM" id="SignalP"/>
    </source>
</evidence>
<dbReference type="EC" id="3.2.1.4" evidence="3"/>
<accession>I0BMV5</accession>
<dbReference type="GO" id="GO:0030245">
    <property type="term" value="P:cellulose catabolic process"/>
    <property type="evidence" value="ECO:0007669"/>
    <property type="project" value="UniProtKB-KW"/>
</dbReference>
<keyword evidence="7" id="KW-0624">Polysaccharide degradation</keyword>
<feature type="signal peptide" evidence="9">
    <location>
        <begin position="1"/>
        <end position="21"/>
    </location>
</feature>
<dbReference type="PROSITE" id="PS00659">
    <property type="entry name" value="GLYCOSYL_HYDROL_F5"/>
    <property type="match status" value="1"/>
</dbReference>
<evidence type="ECO:0000256" key="2">
    <source>
        <dbReference type="ARBA" id="ARBA00005641"/>
    </source>
</evidence>
<sequence>MAAIVLMLLFTTLWTGSTASAATDYRGVNWADARDNYVSGWVIPSGLTASESYASAAAIADKVIGGFQTNLGANTVRMPINEPSVLESWWGAYTGAIDKALARNMKVILCYWPWHNGKPDDMNRFYSMWQTVIAKYGTNANVYFEIMNEPYGYSQTDWLNVAAAWLGKFPNVPRGRVLVSGTGYSDTVVAAGNDSRFKDCLLSQHIYWYWHTDKVTEQAWKDELVRRVGSHHGRTIVTEYGADMTTGINYNGPIGGNPRIAFMYGVPNKMRELGMGSVYWPGLRDGDTYSIQTRSGTGSNITLSTTNTSGRVQVRWAWGL</sequence>
<evidence type="ECO:0000256" key="4">
    <source>
        <dbReference type="ARBA" id="ARBA00022801"/>
    </source>
</evidence>
<proteinExistence type="inferred from homology"/>
<keyword evidence="7" id="KW-0119">Carbohydrate metabolism</keyword>
<comment type="catalytic activity">
    <reaction evidence="1">
        <text>Endohydrolysis of (1-&gt;4)-beta-D-glucosidic linkages in cellulose, lichenin and cereal beta-D-glucans.</text>
        <dbReference type="EC" id="3.2.1.4"/>
    </reaction>
</comment>
<organism evidence="11 12">
    <name type="scientific">Paenibacillus mucilaginosus K02</name>
    <dbReference type="NCBI Taxonomy" id="997761"/>
    <lineage>
        <taxon>Bacteria</taxon>
        <taxon>Bacillati</taxon>
        <taxon>Bacillota</taxon>
        <taxon>Bacilli</taxon>
        <taxon>Bacillales</taxon>
        <taxon>Paenibacillaceae</taxon>
        <taxon>Paenibacillus</taxon>
    </lineage>
</organism>
<dbReference type="InterPro" id="IPR001547">
    <property type="entry name" value="Glyco_hydro_5"/>
</dbReference>
<evidence type="ECO:0000313" key="12">
    <source>
        <dbReference type="Proteomes" id="UP000007392"/>
    </source>
</evidence>
<dbReference type="Gene3D" id="3.20.20.80">
    <property type="entry name" value="Glycosidases"/>
    <property type="match status" value="1"/>
</dbReference>
<dbReference type="AlphaFoldDB" id="I0BMV5"/>
<keyword evidence="4 8" id="KW-0378">Hydrolase</keyword>
<gene>
    <name evidence="11" type="ORF">B2K_23955</name>
</gene>
<feature type="domain" description="Glycoside hydrolase family 5" evidence="10">
    <location>
        <begin position="69"/>
        <end position="247"/>
    </location>
</feature>
<evidence type="ECO:0000313" key="11">
    <source>
        <dbReference type="EMBL" id="AFH63702.1"/>
    </source>
</evidence>
<reference evidence="11 12" key="1">
    <citation type="submission" date="2013-06" db="EMBL/GenBank/DDBJ databases">
        <title>Complete genome sequence of Paenibacillus mucilaginosus K02.</title>
        <authorList>
            <person name="Xiao B."/>
            <person name="Sun L."/>
            <person name="Xiao L."/>
            <person name="Lian B."/>
        </authorList>
    </citation>
    <scope>NUCLEOTIDE SEQUENCE [LARGE SCALE GENOMIC DNA]</scope>
    <source>
        <strain evidence="11 12">K02</strain>
    </source>
</reference>
<evidence type="ECO:0000256" key="5">
    <source>
        <dbReference type="ARBA" id="ARBA00023001"/>
    </source>
</evidence>
<feature type="chain" id="PRO_5003624435" description="cellulase" evidence="9">
    <location>
        <begin position="22"/>
        <end position="320"/>
    </location>
</feature>
<protein>
    <recommendedName>
        <fullName evidence="3">cellulase</fullName>
        <ecNumber evidence="3">3.2.1.4</ecNumber>
    </recommendedName>
</protein>
<dbReference type="PANTHER" id="PTHR34142:SF1">
    <property type="entry name" value="GLYCOSIDE HYDROLASE FAMILY 5 DOMAIN-CONTAINING PROTEIN"/>
    <property type="match status" value="1"/>
</dbReference>
<evidence type="ECO:0000256" key="6">
    <source>
        <dbReference type="ARBA" id="ARBA00023295"/>
    </source>
</evidence>
<keyword evidence="9" id="KW-0732">Signal</keyword>
<dbReference type="EMBL" id="CP003422">
    <property type="protein sequence ID" value="AFH63702.1"/>
    <property type="molecule type" value="Genomic_DNA"/>
</dbReference>
<dbReference type="PANTHER" id="PTHR34142">
    <property type="entry name" value="ENDO-BETA-1,4-GLUCANASE A"/>
    <property type="match status" value="1"/>
</dbReference>
<dbReference type="KEGG" id="pmw:B2K_23955"/>
<dbReference type="GO" id="GO:0008810">
    <property type="term" value="F:cellulase activity"/>
    <property type="evidence" value="ECO:0007669"/>
    <property type="project" value="UniProtKB-EC"/>
</dbReference>
<dbReference type="Pfam" id="PF00150">
    <property type="entry name" value="Cellulase"/>
    <property type="match status" value="1"/>
</dbReference>
<dbReference type="PATRIC" id="fig|997761.3.peg.4744"/>
<evidence type="ECO:0000259" key="10">
    <source>
        <dbReference type="Pfam" id="PF00150"/>
    </source>
</evidence>
<dbReference type="HOGENOM" id="CLU_044209_0_0_9"/>
<dbReference type="SUPFAM" id="SSF51445">
    <property type="entry name" value="(Trans)glycosidases"/>
    <property type="match status" value="1"/>
</dbReference>
<evidence type="ECO:0000256" key="1">
    <source>
        <dbReference type="ARBA" id="ARBA00000966"/>
    </source>
</evidence>
<evidence type="ECO:0000256" key="8">
    <source>
        <dbReference type="RuleBase" id="RU361153"/>
    </source>
</evidence>
<name>I0BMV5_9BACL</name>
<keyword evidence="5" id="KW-0136">Cellulose degradation</keyword>
<dbReference type="InterPro" id="IPR018087">
    <property type="entry name" value="Glyco_hydro_5_CS"/>
</dbReference>